<evidence type="ECO:0000313" key="1">
    <source>
        <dbReference type="EnsemblMetazoa" id="Aqu2.1.00187_001"/>
    </source>
</evidence>
<dbReference type="EnsemblMetazoa" id="Aqu2.1.00187_001">
    <property type="protein sequence ID" value="Aqu2.1.00187_001"/>
    <property type="gene ID" value="Aqu2.1.00187"/>
</dbReference>
<dbReference type="InParanoid" id="A0A1X7SDQ0"/>
<reference evidence="1" key="1">
    <citation type="submission" date="2017-05" db="UniProtKB">
        <authorList>
            <consortium name="EnsemblMetazoa"/>
        </authorList>
    </citation>
    <scope>IDENTIFICATION</scope>
</reference>
<protein>
    <submittedName>
        <fullName evidence="1">Uncharacterized protein</fullName>
    </submittedName>
</protein>
<dbReference type="AlphaFoldDB" id="A0A1X7SDQ0"/>
<accession>A0A1X7SDQ0</accession>
<sequence>MITSIPYFSITIPPITEQLDKIDDSIQKQLQEKLSLLRSLQAVNKDDSITSVTHASPANVVETSSVIFHTVGELTSQVSKLLVPNPTKQIVTDVQYQLAELTSHLHSGLSELLMSLGKEGILQTLERTASSDDPPASPQLD</sequence>
<name>A0A1X7SDQ0_AMPQE</name>
<proteinExistence type="predicted"/>
<organism evidence="1">
    <name type="scientific">Amphimedon queenslandica</name>
    <name type="common">Sponge</name>
    <dbReference type="NCBI Taxonomy" id="400682"/>
    <lineage>
        <taxon>Eukaryota</taxon>
        <taxon>Metazoa</taxon>
        <taxon>Porifera</taxon>
        <taxon>Demospongiae</taxon>
        <taxon>Heteroscleromorpha</taxon>
        <taxon>Haplosclerida</taxon>
        <taxon>Niphatidae</taxon>
        <taxon>Amphimedon</taxon>
    </lineage>
</organism>